<sequence>MLDLLSSGVISFMLNQAQMPELANSADLVVWQPPVPVFVKDADPTAQAALLSTLQTLSGQGLNTQEQGIWLQQGSMMLAQNQGTTPFPAASLTKVATSLASLYTFGPNHQFETLVSATGPIYNGVLQGDLIVQGGGDPLLVWEDAIAIGNALNQLGIRQVTGNLLVTGNFMMNFESDRFKSGNLLKQALNQSLWSGEVEAQYRTLPKGTARPQVEITGLVSHVGYGSDLLPASTVLLRQKSLPVKQIIKLMNIYSNNAISEAMANAVGGPAVVAERAAQLANVPQQEVLLKNGSGLGVENRISPRAVCAMFATLQRYAETSGMTLADFFPISGTDEGTIETRKIPRYAVVKTGTLNDVSALAGVLPTRDRGLVWFAILNRGSNLDGLRGRQDALLQALSAQWGVANPVPVAVRPTASVHSVVGFVGDNRRIQTAQAAAENYWFRQ</sequence>
<proteinExistence type="inferred from homology"/>
<dbReference type="EMBL" id="DSRU01000209">
    <property type="protein sequence ID" value="HFM98858.1"/>
    <property type="molecule type" value="Genomic_DNA"/>
</dbReference>
<gene>
    <name evidence="3" type="ORF">ENR64_14090</name>
</gene>
<dbReference type="PANTHER" id="PTHR30023">
    <property type="entry name" value="D-ALANYL-D-ALANINE CARBOXYPEPTIDASE"/>
    <property type="match status" value="1"/>
</dbReference>
<dbReference type="Gene3D" id="3.50.80.20">
    <property type="entry name" value="D-Ala-D-Ala carboxypeptidase C, peptidase S13"/>
    <property type="match status" value="1"/>
</dbReference>
<comment type="caution">
    <text evidence="3">The sequence shown here is derived from an EMBL/GenBank/DDBJ whole genome shotgun (WGS) entry which is preliminary data.</text>
</comment>
<reference evidence="3" key="1">
    <citation type="journal article" date="2020" name="mSystems">
        <title>Genome- and Community-Level Interaction Insights into Carbon Utilization and Element Cycling Functions of Hydrothermarchaeota in Hydrothermal Sediment.</title>
        <authorList>
            <person name="Zhou Z."/>
            <person name="Liu Y."/>
            <person name="Xu W."/>
            <person name="Pan J."/>
            <person name="Luo Z.H."/>
            <person name="Li M."/>
        </authorList>
    </citation>
    <scope>NUCLEOTIDE SEQUENCE [LARGE SCALE GENOMIC DNA]</scope>
    <source>
        <strain evidence="3">SpSt-418</strain>
    </source>
</reference>
<dbReference type="AlphaFoldDB" id="A0A7C3PH27"/>
<dbReference type="InterPro" id="IPR012338">
    <property type="entry name" value="Beta-lactam/transpept-like"/>
</dbReference>
<evidence type="ECO:0000256" key="1">
    <source>
        <dbReference type="ARBA" id="ARBA00006096"/>
    </source>
</evidence>
<dbReference type="InterPro" id="IPR000667">
    <property type="entry name" value="Peptidase_S13"/>
</dbReference>
<accession>A0A7C3PH27</accession>
<evidence type="ECO:0000256" key="2">
    <source>
        <dbReference type="ARBA" id="ARBA00022801"/>
    </source>
</evidence>
<keyword evidence="3" id="KW-0645">Protease</keyword>
<dbReference type="PRINTS" id="PR00922">
    <property type="entry name" value="DADACBPTASE3"/>
</dbReference>
<name>A0A7C3PH27_9CYAN</name>
<dbReference type="PANTHER" id="PTHR30023:SF0">
    <property type="entry name" value="PENICILLIN-SENSITIVE CARBOXYPEPTIDASE A"/>
    <property type="match status" value="1"/>
</dbReference>
<dbReference type="GO" id="GO:0006508">
    <property type="term" value="P:proteolysis"/>
    <property type="evidence" value="ECO:0007669"/>
    <property type="project" value="InterPro"/>
</dbReference>
<dbReference type="GO" id="GO:0004185">
    <property type="term" value="F:serine-type carboxypeptidase activity"/>
    <property type="evidence" value="ECO:0007669"/>
    <property type="project" value="InterPro"/>
</dbReference>
<keyword evidence="2" id="KW-0378">Hydrolase</keyword>
<dbReference type="Gene3D" id="3.40.710.10">
    <property type="entry name" value="DD-peptidase/beta-lactamase superfamily"/>
    <property type="match status" value="1"/>
</dbReference>
<protein>
    <submittedName>
        <fullName evidence="3">D-alanyl-D-alanine carboxypeptidase</fullName>
    </submittedName>
</protein>
<keyword evidence="3" id="KW-0121">Carboxypeptidase</keyword>
<evidence type="ECO:0000313" key="3">
    <source>
        <dbReference type="EMBL" id="HFM98858.1"/>
    </source>
</evidence>
<organism evidence="3">
    <name type="scientific">Oscillatoriales cyanobacterium SpSt-418</name>
    <dbReference type="NCBI Taxonomy" id="2282169"/>
    <lineage>
        <taxon>Bacteria</taxon>
        <taxon>Bacillati</taxon>
        <taxon>Cyanobacteriota</taxon>
        <taxon>Cyanophyceae</taxon>
        <taxon>Oscillatoriophycideae</taxon>
        <taxon>Oscillatoriales</taxon>
    </lineage>
</organism>
<comment type="similarity">
    <text evidence="1">Belongs to the peptidase S13 family.</text>
</comment>
<dbReference type="Pfam" id="PF02113">
    <property type="entry name" value="Peptidase_S13"/>
    <property type="match status" value="2"/>
</dbReference>
<dbReference type="GO" id="GO:0000270">
    <property type="term" value="P:peptidoglycan metabolic process"/>
    <property type="evidence" value="ECO:0007669"/>
    <property type="project" value="TreeGrafter"/>
</dbReference>
<dbReference type="SUPFAM" id="SSF56601">
    <property type="entry name" value="beta-lactamase/transpeptidase-like"/>
    <property type="match status" value="1"/>
</dbReference>